<accession>A0ABS0N7C0</accession>
<evidence type="ECO:0000313" key="2">
    <source>
        <dbReference type="Proteomes" id="UP000768471"/>
    </source>
</evidence>
<dbReference type="EMBL" id="JACSGR010000001">
    <property type="protein sequence ID" value="MBH5328204.1"/>
    <property type="molecule type" value="Genomic_DNA"/>
</dbReference>
<dbReference type="RefSeq" id="WP_197902133.1">
    <property type="nucleotide sequence ID" value="NZ_JACSGR010000001.1"/>
</dbReference>
<proteinExistence type="predicted"/>
<protein>
    <submittedName>
        <fullName evidence="1">Uncharacterized protein</fullName>
    </submittedName>
</protein>
<comment type="caution">
    <text evidence="1">The sequence shown here is derived from an EMBL/GenBank/DDBJ whole genome shotgun (WGS) entry which is preliminary data.</text>
</comment>
<dbReference type="Proteomes" id="UP000768471">
    <property type="component" value="Unassembled WGS sequence"/>
</dbReference>
<organism evidence="1 2">
    <name type="scientific">Eikenella glucosivorans</name>
    <dbReference type="NCBI Taxonomy" id="2766967"/>
    <lineage>
        <taxon>Bacteria</taxon>
        <taxon>Pseudomonadati</taxon>
        <taxon>Pseudomonadota</taxon>
        <taxon>Betaproteobacteria</taxon>
        <taxon>Neisseriales</taxon>
        <taxon>Neisseriaceae</taxon>
        <taxon>Eikenella</taxon>
    </lineage>
</organism>
<reference evidence="1 2" key="1">
    <citation type="submission" date="2020-09" db="EMBL/GenBank/DDBJ databases">
        <title>Eikenella S3660 sp. nov., isolated from a throat swab.</title>
        <authorList>
            <person name="Buhl M."/>
        </authorList>
    </citation>
    <scope>NUCLEOTIDE SEQUENCE [LARGE SCALE GENOMIC DNA]</scope>
    <source>
        <strain evidence="1 2">S3360</strain>
    </source>
</reference>
<sequence length="49" mass="5195">MSGIHALPAVCQLCRPPKRLPENFAAQKLGLGFAPTFLTSLKLTLSGSL</sequence>
<name>A0ABS0N7C0_9NEIS</name>
<gene>
    <name evidence="1" type="ORF">H9Q10_00765</name>
</gene>
<evidence type="ECO:0000313" key="1">
    <source>
        <dbReference type="EMBL" id="MBH5328204.1"/>
    </source>
</evidence>
<keyword evidence="2" id="KW-1185">Reference proteome</keyword>